<dbReference type="AlphaFoldDB" id="A0A2K3YR41"/>
<feature type="transmembrane region" description="Helical" evidence="1">
    <location>
        <begin position="115"/>
        <end position="140"/>
    </location>
</feature>
<evidence type="ECO:0000256" key="1">
    <source>
        <dbReference type="SAM" id="Phobius"/>
    </source>
</evidence>
<accession>A0A2K3YR41</accession>
<protein>
    <recommendedName>
        <fullName evidence="4">Lytic transglycosylase</fullName>
    </recommendedName>
</protein>
<evidence type="ECO:0000313" key="2">
    <source>
        <dbReference type="EMBL" id="PNZ28079.1"/>
    </source>
</evidence>
<evidence type="ECO:0008006" key="4">
    <source>
        <dbReference type="Google" id="ProtNLM"/>
    </source>
</evidence>
<gene>
    <name evidence="2" type="ORF">CD122_05095</name>
</gene>
<keyword evidence="1" id="KW-0812">Transmembrane</keyword>
<dbReference type="EMBL" id="PPRF01000030">
    <property type="protein sequence ID" value="PNZ28079.1"/>
    <property type="molecule type" value="Genomic_DNA"/>
</dbReference>
<keyword evidence="1" id="KW-1133">Transmembrane helix</keyword>
<feature type="transmembrane region" description="Helical" evidence="1">
    <location>
        <begin position="61"/>
        <end position="85"/>
    </location>
</feature>
<feature type="transmembrane region" description="Helical" evidence="1">
    <location>
        <begin position="160"/>
        <end position="188"/>
    </location>
</feature>
<reference evidence="2 3" key="1">
    <citation type="submission" date="2017-08" db="EMBL/GenBank/DDBJ databases">
        <title>Draft genome sequences of 64 type strains of genus Staph aureus.</title>
        <authorList>
            <person name="Cole K."/>
            <person name="Golubchik T."/>
            <person name="Russell J."/>
            <person name="Foster D."/>
            <person name="Llewelyn M."/>
            <person name="Wilson D."/>
            <person name="Crook D."/>
            <person name="Paul J."/>
        </authorList>
    </citation>
    <scope>NUCLEOTIDE SEQUENCE [LARGE SCALE GENOMIC DNA]</scope>
    <source>
        <strain evidence="2 3">DSM 21968</strain>
    </source>
</reference>
<feature type="transmembrane region" description="Helical" evidence="1">
    <location>
        <begin position="216"/>
        <end position="240"/>
    </location>
</feature>
<name>A0A2K3YR41_9STAP</name>
<dbReference type="Proteomes" id="UP000242752">
    <property type="component" value="Unassembled WGS sequence"/>
</dbReference>
<keyword evidence="1" id="KW-0472">Membrane</keyword>
<feature type="transmembrane region" description="Helical" evidence="1">
    <location>
        <begin position="252"/>
        <end position="280"/>
    </location>
</feature>
<organism evidence="2 3">
    <name type="scientific">Staphylococcus rostri</name>
    <dbReference type="NCBI Taxonomy" id="522262"/>
    <lineage>
        <taxon>Bacteria</taxon>
        <taxon>Bacillati</taxon>
        <taxon>Bacillota</taxon>
        <taxon>Bacilli</taxon>
        <taxon>Bacillales</taxon>
        <taxon>Staphylococcaceae</taxon>
        <taxon>Staphylococcus</taxon>
    </lineage>
</organism>
<dbReference type="RefSeq" id="WP_103357923.1">
    <property type="nucleotide sequence ID" value="NZ_CP113107.1"/>
</dbReference>
<sequence>MFSFTSKFLQHTKSERKKLYSMNLINFVLMLLLLTVSALPLSFVFNLWATAFFTGQGNSGSLILVTVGALLLIVLMFLMLTFPLLTGSIRSIYHAVAEHDSVKWSHLFQSFKGKVWLKSVLVGLTSTLFMLVVFIVDYFITVGLRNMFGSLATSETSVMLVLFVISIISSIYTWLMFVFIINMVIAFIKNPQDKVRDDMKAAWQAMRNGQKTFLSFYIGILLLNFVLLLITGPVIATIQMNLAHISQNTAQIITWVVNVLYFFIRYTVYFFIIGTIVTYYHHQGRKDA</sequence>
<comment type="caution">
    <text evidence="2">The sequence shown here is derived from an EMBL/GenBank/DDBJ whole genome shotgun (WGS) entry which is preliminary data.</text>
</comment>
<keyword evidence="3" id="KW-1185">Reference proteome</keyword>
<evidence type="ECO:0000313" key="3">
    <source>
        <dbReference type="Proteomes" id="UP000242752"/>
    </source>
</evidence>
<proteinExistence type="predicted"/>
<dbReference type="OrthoDB" id="2413153at2"/>
<feature type="transmembrane region" description="Helical" evidence="1">
    <location>
        <begin position="24"/>
        <end position="49"/>
    </location>
</feature>